<dbReference type="Proteomes" id="UP001446871">
    <property type="component" value="Unassembled WGS sequence"/>
</dbReference>
<name>A0ABR1V261_9PEZI</name>
<dbReference type="EMBL" id="JAQQWM010000005">
    <property type="protein sequence ID" value="KAK8064144.1"/>
    <property type="molecule type" value="Genomic_DNA"/>
</dbReference>
<reference evidence="1 2" key="1">
    <citation type="submission" date="2023-01" db="EMBL/GenBank/DDBJ databases">
        <title>Analysis of 21 Apiospora genomes using comparative genomics revels a genus with tremendous synthesis potential of carbohydrate active enzymes and secondary metabolites.</title>
        <authorList>
            <person name="Sorensen T."/>
        </authorList>
    </citation>
    <scope>NUCLEOTIDE SEQUENCE [LARGE SCALE GENOMIC DNA]</scope>
    <source>
        <strain evidence="1 2">CBS 83171</strain>
    </source>
</reference>
<keyword evidence="2" id="KW-1185">Reference proteome</keyword>
<gene>
    <name evidence="1" type="ORF">PG996_008796</name>
</gene>
<comment type="caution">
    <text evidence="1">The sequence shown here is derived from an EMBL/GenBank/DDBJ whole genome shotgun (WGS) entry which is preliminary data.</text>
</comment>
<evidence type="ECO:0000313" key="1">
    <source>
        <dbReference type="EMBL" id="KAK8064144.1"/>
    </source>
</evidence>
<organism evidence="1 2">
    <name type="scientific">Apiospora saccharicola</name>
    <dbReference type="NCBI Taxonomy" id="335842"/>
    <lineage>
        <taxon>Eukaryota</taxon>
        <taxon>Fungi</taxon>
        <taxon>Dikarya</taxon>
        <taxon>Ascomycota</taxon>
        <taxon>Pezizomycotina</taxon>
        <taxon>Sordariomycetes</taxon>
        <taxon>Xylariomycetidae</taxon>
        <taxon>Amphisphaeriales</taxon>
        <taxon>Apiosporaceae</taxon>
        <taxon>Apiospora</taxon>
    </lineage>
</organism>
<accession>A0ABR1V261</accession>
<evidence type="ECO:0000313" key="2">
    <source>
        <dbReference type="Proteomes" id="UP001446871"/>
    </source>
</evidence>
<proteinExistence type="predicted"/>
<protein>
    <submittedName>
        <fullName evidence="1">Uncharacterized protein</fullName>
    </submittedName>
</protein>
<sequence>MHWDEYEYWCSREPIYFRSFTRTPPALQACRESRACLEASGNGGGGYTKAFAGGSDPIYTWVNFAVNTICADYRFEVILKEEHERIVRLALHCGMGADSEFFGHDELVADVASSNVEALALSETGPIPASYEDYWLQV</sequence>